<evidence type="ECO:0000256" key="5">
    <source>
        <dbReference type="ARBA" id="ARBA00022989"/>
    </source>
</evidence>
<reference evidence="9" key="1">
    <citation type="journal article" date="2018" name="DNA Res.">
        <title>Multiple hybrid de novo genome assembly of finger millet, an orphan allotetraploid crop.</title>
        <authorList>
            <person name="Hatakeyama M."/>
            <person name="Aluri S."/>
            <person name="Balachadran M.T."/>
            <person name="Sivarajan S.R."/>
            <person name="Patrignani A."/>
            <person name="Gruter S."/>
            <person name="Poveda L."/>
            <person name="Shimizu-Inatsugi R."/>
            <person name="Baeten J."/>
            <person name="Francoijs K.J."/>
            <person name="Nataraja K.N."/>
            <person name="Reddy Y.A.N."/>
            <person name="Phadnis S."/>
            <person name="Ravikumar R.L."/>
            <person name="Schlapbach R."/>
            <person name="Sreeman S.M."/>
            <person name="Shimizu K.K."/>
        </authorList>
    </citation>
    <scope>NUCLEOTIDE SEQUENCE</scope>
</reference>
<keyword evidence="10" id="KW-1185">Reference proteome</keyword>
<comment type="subcellular location">
    <subcellularLocation>
        <location evidence="1">Membrane</location>
        <topology evidence="1">Multi-pass membrane protein</topology>
    </subcellularLocation>
</comment>
<dbReference type="PANTHER" id="PTHR31942">
    <property type="entry name" value="MLO-LIKE PROTEIN 1"/>
    <property type="match status" value="1"/>
</dbReference>
<gene>
    <name evidence="9" type="primary">ga27847</name>
    <name evidence="9" type="ORF">PR202_ga27847</name>
</gene>
<protein>
    <recommendedName>
        <fullName evidence="11">MLO-like protein</fullName>
    </recommendedName>
</protein>
<evidence type="ECO:0008006" key="11">
    <source>
        <dbReference type="Google" id="ProtNLM"/>
    </source>
</evidence>
<reference evidence="9" key="2">
    <citation type="submission" date="2021-12" db="EMBL/GenBank/DDBJ databases">
        <title>Resequencing data analysis of finger millet.</title>
        <authorList>
            <person name="Hatakeyama M."/>
            <person name="Aluri S."/>
            <person name="Balachadran M.T."/>
            <person name="Sivarajan S.R."/>
            <person name="Poveda L."/>
            <person name="Shimizu-Inatsugi R."/>
            <person name="Schlapbach R."/>
            <person name="Sreeman S.M."/>
            <person name="Shimizu K.K."/>
        </authorList>
    </citation>
    <scope>NUCLEOTIDE SEQUENCE</scope>
</reference>
<dbReference type="Pfam" id="PF03094">
    <property type="entry name" value="Mlo"/>
    <property type="match status" value="2"/>
</dbReference>
<dbReference type="Proteomes" id="UP001054889">
    <property type="component" value="Unassembled WGS sequence"/>
</dbReference>
<evidence type="ECO:0000256" key="2">
    <source>
        <dbReference type="ARBA" id="ARBA00006574"/>
    </source>
</evidence>
<evidence type="ECO:0000256" key="1">
    <source>
        <dbReference type="ARBA" id="ARBA00004141"/>
    </source>
</evidence>
<keyword evidence="7" id="KW-0568">Pathogenesis-related protein</keyword>
<evidence type="ECO:0000256" key="4">
    <source>
        <dbReference type="ARBA" id="ARBA00022821"/>
    </source>
</evidence>
<comment type="caution">
    <text evidence="9">The sequence shown here is derived from an EMBL/GenBank/DDBJ whole genome shotgun (WGS) entry which is preliminary data.</text>
</comment>
<keyword evidence="4" id="KW-0611">Plant defense</keyword>
<dbReference type="PANTHER" id="PTHR31942:SF122">
    <property type="entry name" value="MLO-LIKE PROTEIN"/>
    <property type="match status" value="1"/>
</dbReference>
<evidence type="ECO:0000313" key="10">
    <source>
        <dbReference type="Proteomes" id="UP001054889"/>
    </source>
</evidence>
<comment type="similarity">
    <text evidence="2">Belongs to the MLO family.</text>
</comment>
<keyword evidence="6 8" id="KW-0472">Membrane</keyword>
<keyword evidence="5 8" id="KW-1133">Transmembrane helix</keyword>
<evidence type="ECO:0000256" key="8">
    <source>
        <dbReference type="SAM" id="Phobius"/>
    </source>
</evidence>
<dbReference type="GO" id="GO:0016020">
    <property type="term" value="C:membrane"/>
    <property type="evidence" value="ECO:0007669"/>
    <property type="project" value="UniProtKB-SubCell"/>
</dbReference>
<organism evidence="9 10">
    <name type="scientific">Eleusine coracana subsp. coracana</name>
    <dbReference type="NCBI Taxonomy" id="191504"/>
    <lineage>
        <taxon>Eukaryota</taxon>
        <taxon>Viridiplantae</taxon>
        <taxon>Streptophyta</taxon>
        <taxon>Embryophyta</taxon>
        <taxon>Tracheophyta</taxon>
        <taxon>Spermatophyta</taxon>
        <taxon>Magnoliopsida</taxon>
        <taxon>Liliopsida</taxon>
        <taxon>Poales</taxon>
        <taxon>Poaceae</taxon>
        <taxon>PACMAD clade</taxon>
        <taxon>Chloridoideae</taxon>
        <taxon>Cynodonteae</taxon>
        <taxon>Eleusininae</taxon>
        <taxon>Eleusine</taxon>
    </lineage>
</organism>
<sequence>MAGGGAKAGDAPVITLEHTPTWIVASVCSVIVLISLLFERMLHRLGKRLMKSSQKPLYDALLKIKEGWILLQLMLLGFISLLLTVFQGATQKICVQESLMHHLLPCPVQLLHYDAKNDATVFSGVLGGARRLLAGGGAADDYCLRKRSFFKQFYGSVTEEDYTAMRLGFIAVTYGFNSCIMGKPTYVITRLVISTLPLYAIVSHMGSSFKKAIFDDNVSEGLVNWAQNARRRKANDKTNADVAGSSIHERSGGAVQMMSA</sequence>
<evidence type="ECO:0000256" key="6">
    <source>
        <dbReference type="ARBA" id="ARBA00023136"/>
    </source>
</evidence>
<evidence type="ECO:0000313" key="9">
    <source>
        <dbReference type="EMBL" id="GJN09807.1"/>
    </source>
</evidence>
<dbReference type="AlphaFoldDB" id="A0AAV5DI81"/>
<dbReference type="EMBL" id="BQKI01000017">
    <property type="protein sequence ID" value="GJN09807.1"/>
    <property type="molecule type" value="Genomic_DNA"/>
</dbReference>
<name>A0AAV5DI81_ELECO</name>
<proteinExistence type="inferred from homology"/>
<accession>A0AAV5DI81</accession>
<evidence type="ECO:0000256" key="3">
    <source>
        <dbReference type="ARBA" id="ARBA00022692"/>
    </source>
</evidence>
<feature type="transmembrane region" description="Helical" evidence="8">
    <location>
        <begin position="22"/>
        <end position="42"/>
    </location>
</feature>
<evidence type="ECO:0000256" key="7">
    <source>
        <dbReference type="ARBA" id="ARBA00023265"/>
    </source>
</evidence>
<dbReference type="GO" id="GO:0006952">
    <property type="term" value="P:defense response"/>
    <property type="evidence" value="ECO:0007669"/>
    <property type="project" value="UniProtKB-KW"/>
</dbReference>
<feature type="transmembrane region" description="Helical" evidence="8">
    <location>
        <begin position="68"/>
        <end position="89"/>
    </location>
</feature>
<dbReference type="InterPro" id="IPR004326">
    <property type="entry name" value="Mlo"/>
</dbReference>
<keyword evidence="3 8" id="KW-0812">Transmembrane</keyword>